<name>A0A382CX77_9ZZZZ</name>
<gene>
    <name evidence="1" type="ORF">METZ01_LOCUS183529</name>
</gene>
<evidence type="ECO:0000313" key="1">
    <source>
        <dbReference type="EMBL" id="SVB30675.1"/>
    </source>
</evidence>
<protein>
    <submittedName>
        <fullName evidence="1">Uncharacterized protein</fullName>
    </submittedName>
</protein>
<dbReference type="EMBL" id="UINC01036541">
    <property type="protein sequence ID" value="SVB30675.1"/>
    <property type="molecule type" value="Genomic_DNA"/>
</dbReference>
<accession>A0A382CX77</accession>
<proteinExistence type="predicted"/>
<organism evidence="1">
    <name type="scientific">marine metagenome</name>
    <dbReference type="NCBI Taxonomy" id="408172"/>
    <lineage>
        <taxon>unclassified sequences</taxon>
        <taxon>metagenomes</taxon>
        <taxon>ecological metagenomes</taxon>
    </lineage>
</organism>
<reference evidence="1" key="1">
    <citation type="submission" date="2018-05" db="EMBL/GenBank/DDBJ databases">
        <authorList>
            <person name="Lanie J.A."/>
            <person name="Ng W.-L."/>
            <person name="Kazmierczak K.M."/>
            <person name="Andrzejewski T.M."/>
            <person name="Davidsen T.M."/>
            <person name="Wayne K.J."/>
            <person name="Tettelin H."/>
            <person name="Glass J.I."/>
            <person name="Rusch D."/>
            <person name="Podicherti R."/>
            <person name="Tsui H.-C.T."/>
            <person name="Winkler M.E."/>
        </authorList>
    </citation>
    <scope>NUCLEOTIDE SEQUENCE</scope>
</reference>
<dbReference type="AlphaFoldDB" id="A0A382CX77"/>
<sequence>MPLQYITKYIWGPKIFSTADVTGGITTNWKFKDNLMWLPWDQVFIAGFDENMVQADIEVSAYGDVLSPRTGEFMGELGYIDTAPTGSVCIVDVEKNGTSIYSTKPQFAIGANELTAGTLLTTTDPKIFDPYDRITFKVTQVGSGTAGKGLRFALKCRV</sequence>